<dbReference type="Proteomes" id="UP001526166">
    <property type="component" value="Unassembled WGS sequence"/>
</dbReference>
<dbReference type="InterPro" id="IPR036514">
    <property type="entry name" value="SGNH_hydro_sf"/>
</dbReference>
<organism evidence="1 2">
    <name type="scientific">Sedimentimonas flavescens</name>
    <dbReference type="NCBI Taxonomy" id="2851012"/>
    <lineage>
        <taxon>Bacteria</taxon>
        <taxon>Pseudomonadati</taxon>
        <taxon>Pseudomonadota</taxon>
        <taxon>Alphaproteobacteria</taxon>
        <taxon>Rhodobacterales</taxon>
        <taxon>Rhodobacter group</taxon>
        <taxon>Sedimentimonas</taxon>
    </lineage>
</organism>
<comment type="caution">
    <text evidence="1">The sequence shown here is derived from an EMBL/GenBank/DDBJ whole genome shotgun (WGS) entry which is preliminary data.</text>
</comment>
<keyword evidence="2" id="KW-1185">Reference proteome</keyword>
<dbReference type="Gene3D" id="3.40.50.1110">
    <property type="entry name" value="SGNH hydrolase"/>
    <property type="match status" value="1"/>
</dbReference>
<dbReference type="SUPFAM" id="SSF52266">
    <property type="entry name" value="SGNH hydrolase"/>
    <property type="match status" value="1"/>
</dbReference>
<gene>
    <name evidence="1" type="ORF">OE699_10430</name>
</gene>
<name>A0ABT2ZZT9_9RHOB</name>
<proteinExistence type="predicted"/>
<accession>A0ABT2ZZT9</accession>
<evidence type="ECO:0000313" key="2">
    <source>
        <dbReference type="Proteomes" id="UP001526166"/>
    </source>
</evidence>
<dbReference type="EMBL" id="JAOWKW010000008">
    <property type="protein sequence ID" value="MCV2879273.1"/>
    <property type="molecule type" value="Genomic_DNA"/>
</dbReference>
<evidence type="ECO:0000313" key="1">
    <source>
        <dbReference type="EMBL" id="MCV2879273.1"/>
    </source>
</evidence>
<sequence length="273" mass="30098">MKHPSGRMMTLAWVAAILLVAALFGYTKIASQRALANTFAGREMAFIGTSLMRDAVPNAPDGRTAQKFGSDTFIRLGIPSARERQLLSLARAAVSARVKTLYIEVNPLVTRLAGRNPGCGSLYKLERISYDIKGFAKPALLERDFPQRYLQDSREQAPREPDLERIAASYPLQFPPLCHEAAWQELSTKARGTQIILVAMPRAPVAREHIGSVDMARFHRAAAALAERLGVQLFVVDPQGTWESDLFKDQAHVNARGSARFLDALVAWQGAQS</sequence>
<dbReference type="RefSeq" id="WP_263847956.1">
    <property type="nucleotide sequence ID" value="NZ_JAOWKW010000008.1"/>
</dbReference>
<protein>
    <submittedName>
        <fullName evidence="1">Uncharacterized protein</fullName>
    </submittedName>
</protein>
<reference evidence="1 2" key="1">
    <citation type="submission" date="2022-10" db="EMBL/GenBank/DDBJ databases">
        <title>Sinirhodobacter sp. nov., isolated from ocean surface sediments.</title>
        <authorList>
            <person name="He W."/>
            <person name="Wang L."/>
            <person name="Zhang D.-F."/>
        </authorList>
    </citation>
    <scope>NUCLEOTIDE SEQUENCE [LARGE SCALE GENOMIC DNA]</scope>
    <source>
        <strain evidence="1 2">WL0115</strain>
    </source>
</reference>